<name>A0A2S8I7R9_BURCE</name>
<evidence type="ECO:0000256" key="1">
    <source>
        <dbReference type="SAM" id="Phobius"/>
    </source>
</evidence>
<evidence type="ECO:0000313" key="2">
    <source>
        <dbReference type="EMBL" id="PQP10837.1"/>
    </source>
</evidence>
<sequence>MSVKQLFLQVLIPVVVGLMVFAMFRIRASRRKPASKSFVLTDSMVWEVRLNDIAVATIREHVVADVQRQIDREWWRGALTAVSEFGTFVRLAFVSVAAALMIEASMIVLSIQGDPLGAGHALHAIFSASEATLQTGWTVFWQIGAMISFLYFVLAVMFGVRRRAHDYVAEGWWTGVRRAARVSADGDLSLVLTEADRLAWRSPHRVNWVAIDRPSN</sequence>
<feature type="transmembrane region" description="Helical" evidence="1">
    <location>
        <begin position="91"/>
        <end position="111"/>
    </location>
</feature>
<dbReference type="RefSeq" id="WP_105393218.1">
    <property type="nucleotide sequence ID" value="NZ_PUIQ01000062.1"/>
</dbReference>
<dbReference type="AlphaFoldDB" id="A0A2S8I7R9"/>
<gene>
    <name evidence="2" type="ORF">C5615_32765</name>
</gene>
<protein>
    <submittedName>
        <fullName evidence="2">Uncharacterized protein</fullName>
    </submittedName>
</protein>
<keyword evidence="1" id="KW-0812">Transmembrane</keyword>
<evidence type="ECO:0000313" key="3">
    <source>
        <dbReference type="Proteomes" id="UP000238206"/>
    </source>
</evidence>
<reference evidence="2 3" key="1">
    <citation type="submission" date="2018-02" db="EMBL/GenBank/DDBJ databases">
        <title>Draft genome sequencing of Burkholderia cepacia Y14-15.</title>
        <authorList>
            <person name="Zheng B.-X."/>
        </authorList>
    </citation>
    <scope>NUCLEOTIDE SEQUENCE [LARGE SCALE GENOMIC DNA]</scope>
    <source>
        <strain evidence="2 3">Y14-15</strain>
    </source>
</reference>
<feature type="transmembrane region" description="Helical" evidence="1">
    <location>
        <begin position="6"/>
        <end position="26"/>
    </location>
</feature>
<comment type="caution">
    <text evidence="2">The sequence shown here is derived from an EMBL/GenBank/DDBJ whole genome shotgun (WGS) entry which is preliminary data.</text>
</comment>
<dbReference type="Proteomes" id="UP000238206">
    <property type="component" value="Unassembled WGS sequence"/>
</dbReference>
<organism evidence="2 3">
    <name type="scientific">Burkholderia cepacia</name>
    <name type="common">Pseudomonas cepacia</name>
    <dbReference type="NCBI Taxonomy" id="292"/>
    <lineage>
        <taxon>Bacteria</taxon>
        <taxon>Pseudomonadati</taxon>
        <taxon>Pseudomonadota</taxon>
        <taxon>Betaproteobacteria</taxon>
        <taxon>Burkholderiales</taxon>
        <taxon>Burkholderiaceae</taxon>
        <taxon>Burkholderia</taxon>
        <taxon>Burkholderia cepacia complex</taxon>
    </lineage>
</organism>
<feature type="transmembrane region" description="Helical" evidence="1">
    <location>
        <begin position="139"/>
        <end position="160"/>
    </location>
</feature>
<keyword evidence="1" id="KW-0472">Membrane</keyword>
<dbReference type="EMBL" id="PUIQ01000062">
    <property type="protein sequence ID" value="PQP10837.1"/>
    <property type="molecule type" value="Genomic_DNA"/>
</dbReference>
<keyword evidence="1" id="KW-1133">Transmembrane helix</keyword>
<accession>A0A2S8I7R9</accession>
<proteinExistence type="predicted"/>